<dbReference type="SUPFAM" id="SSF48452">
    <property type="entry name" value="TPR-like"/>
    <property type="match status" value="1"/>
</dbReference>
<feature type="transmembrane region" description="Helical" evidence="4">
    <location>
        <begin position="440"/>
        <end position="460"/>
    </location>
</feature>
<feature type="compositionally biased region" description="Basic and acidic residues" evidence="3">
    <location>
        <begin position="760"/>
        <end position="772"/>
    </location>
</feature>
<evidence type="ECO:0000256" key="2">
    <source>
        <dbReference type="SAM" id="Coils"/>
    </source>
</evidence>
<feature type="region of interest" description="Disordered" evidence="3">
    <location>
        <begin position="514"/>
        <end position="533"/>
    </location>
</feature>
<dbReference type="NCBIfam" id="TIGR03505">
    <property type="entry name" value="FimV_core"/>
    <property type="match status" value="1"/>
</dbReference>
<gene>
    <name evidence="7" type="ORF">SPV1_05103</name>
</gene>
<feature type="region of interest" description="Disordered" evidence="3">
    <location>
        <begin position="976"/>
        <end position="1029"/>
    </location>
</feature>
<dbReference type="InterPro" id="IPR011990">
    <property type="entry name" value="TPR-like_helical_dom_sf"/>
</dbReference>
<dbReference type="InterPro" id="IPR057840">
    <property type="entry name" value="FimV_N"/>
</dbReference>
<dbReference type="PROSITE" id="PS50005">
    <property type="entry name" value="TPR"/>
    <property type="match status" value="1"/>
</dbReference>
<keyword evidence="4" id="KW-0472">Membrane</keyword>
<feature type="region of interest" description="Disordered" evidence="3">
    <location>
        <begin position="490"/>
        <end position="509"/>
    </location>
</feature>
<keyword evidence="8" id="KW-1185">Reference proteome</keyword>
<dbReference type="InterPro" id="IPR020012">
    <property type="entry name" value="LysM_FimV"/>
</dbReference>
<keyword evidence="4 7" id="KW-0812">Transmembrane</keyword>
<feature type="compositionally biased region" description="Acidic residues" evidence="3">
    <location>
        <begin position="514"/>
        <end position="525"/>
    </location>
</feature>
<evidence type="ECO:0000313" key="8">
    <source>
        <dbReference type="Proteomes" id="UP000005297"/>
    </source>
</evidence>
<feature type="signal peptide" evidence="5">
    <location>
        <begin position="1"/>
        <end position="27"/>
    </location>
</feature>
<name>Q0F2X0_9PROT</name>
<keyword evidence="2" id="KW-0175">Coiled coil</keyword>
<sequence length="1029" mass="111304">MRDRLKRAVFTACLGMLSLLIADSACAASLGKIEVASHIGEPFYAEVPLTLDSDELISQVFVQIADKGDYRIFEVYRDPVLSAIRADLVSDKRGARVQLSSRTTISTPYFNLVLKIRTGRVSYFRKYPVFLDAGKAMQAAASKKPQPTVKAVSDSANDAATTPVTNTSGQVVAPTKAPVAAAQDDNWARTDKYGPIVRGDSLSTIARRLRVDHRYSLNQTMVALFDKNRDSFDKQNMNLLKAGSVLKVPSAAEVEVHSKQEALQIMRQHQQAWKKLTEQPHYAAVAEAQRSRYAPRVSVGRQADVEAVHAPATTQMTVAESKSAAAPAEPTVSAISPSGEGQATAPSEQAAQSAANNAVLAETNKLLASMQQKNEQLQEQLGQNSQTMKALQDKIDTLAIESSKARIDKLEILIARLQDQQEKERRQQTSVGQVAATADWIVWLLTALVLVLIAVVVILLRREPAHPGASVNLDIEQPVTAPVAPAKAAPVESAPVEPAEAAVPSASDALAETIESEVSEIEESVDSDHQGTDNLVDALSDTATAELEPFDSTAAALDPEIDYVSEADVYIRYGMYEEALQQLEMALRLQPDNVQAHIKKAEILLNKSDAKGFDETIAVATMALAPTDLARFRASVTELGGDVDEKAPLVADEEPVIGEAVGSGDTLQIDEEDLDELNFKLTDFVNEKKKDEEAPQPEQQNDQAAGELDWLFDDAFDNEEESADTDQKDTSADHAATVDQVGDQEAGATQELDNLLQEFSEERSVEATDKQDSPSQPETSATQADSMQQTGEVASTDADMGATMRLDQLFGEFYGDDDEEPINFESHDTEAAKPAEKSPVVADSEADVADSSNDDASATTRLDQLLGEFDNDDDFINFDDAGELGKSVFDVPAKERSLSGSAADIDHGATQELDSLLGAFADNDDESSQASDELDASFFESGEADRQDDEMDAFDIDHGATQELDVLLGAFADDDASFNMDESTDSQGIDGIDKARREDDDNISDEGATQVLGHLLDEFTKPDKDENKS</sequence>
<dbReference type="EMBL" id="AATS01000001">
    <property type="protein sequence ID" value="EAU56171.1"/>
    <property type="molecule type" value="Genomic_DNA"/>
</dbReference>
<dbReference type="Pfam" id="PF25800">
    <property type="entry name" value="FimV_N"/>
    <property type="match status" value="1"/>
</dbReference>
<keyword evidence="1" id="KW-0802">TPR repeat</keyword>
<dbReference type="RefSeq" id="WP_009851315.1">
    <property type="nucleotide sequence ID" value="NZ_DS022295.1"/>
</dbReference>
<feature type="coiled-coil region" evidence="2">
    <location>
        <begin position="360"/>
        <end position="427"/>
    </location>
</feature>
<feature type="compositionally biased region" description="Basic and acidic residues" evidence="3">
    <location>
        <begin position="825"/>
        <end position="836"/>
    </location>
</feature>
<evidence type="ECO:0000256" key="5">
    <source>
        <dbReference type="SAM" id="SignalP"/>
    </source>
</evidence>
<feature type="domain" description="FimV N-terminal" evidence="6">
    <location>
        <begin position="29"/>
        <end position="133"/>
    </location>
</feature>
<feature type="compositionally biased region" description="Low complexity" evidence="3">
    <location>
        <begin position="838"/>
        <end position="857"/>
    </location>
</feature>
<accession>Q0F2X0</accession>
<feature type="region of interest" description="Disordered" evidence="3">
    <location>
        <begin position="320"/>
        <end position="355"/>
    </location>
</feature>
<feature type="region of interest" description="Disordered" evidence="3">
    <location>
        <begin position="719"/>
        <end position="857"/>
    </location>
</feature>
<dbReference type="eggNOG" id="COG3170">
    <property type="taxonomic scope" value="Bacteria"/>
</dbReference>
<keyword evidence="4" id="KW-1133">Transmembrane helix</keyword>
<dbReference type="Gene3D" id="1.25.40.10">
    <property type="entry name" value="Tetratricopeptide repeat domain"/>
    <property type="match status" value="1"/>
</dbReference>
<comment type="caution">
    <text evidence="7">The sequence shown here is derived from an EMBL/GenBank/DDBJ whole genome shotgun (WGS) entry which is preliminary data.</text>
</comment>
<feature type="compositionally biased region" description="Low complexity" evidence="3">
    <location>
        <begin position="343"/>
        <end position="355"/>
    </location>
</feature>
<evidence type="ECO:0000313" key="7">
    <source>
        <dbReference type="EMBL" id="EAU56171.1"/>
    </source>
</evidence>
<dbReference type="AlphaFoldDB" id="Q0F2X0"/>
<dbReference type="HOGENOM" id="CLU_294542_0_0_0"/>
<organism evidence="7 8">
    <name type="scientific">Mariprofundus ferrooxydans PV-1</name>
    <dbReference type="NCBI Taxonomy" id="314345"/>
    <lineage>
        <taxon>Bacteria</taxon>
        <taxon>Pseudomonadati</taxon>
        <taxon>Pseudomonadota</taxon>
        <taxon>Candidatius Mariprofundia</taxon>
        <taxon>Mariprofundales</taxon>
        <taxon>Mariprofundaceae</taxon>
        <taxon>Mariprofundus</taxon>
    </lineage>
</organism>
<feature type="compositionally biased region" description="Low complexity" evidence="3">
    <location>
        <begin position="320"/>
        <end position="330"/>
    </location>
</feature>
<evidence type="ECO:0000256" key="4">
    <source>
        <dbReference type="SAM" id="Phobius"/>
    </source>
</evidence>
<dbReference type="Proteomes" id="UP000005297">
    <property type="component" value="Unassembled WGS sequence"/>
</dbReference>
<keyword evidence="5" id="KW-0732">Signal</keyword>
<feature type="chain" id="PRO_5005692856" evidence="5">
    <location>
        <begin position="28"/>
        <end position="1029"/>
    </location>
</feature>
<dbReference type="STRING" id="314344.AL013_04745"/>
<evidence type="ECO:0000256" key="3">
    <source>
        <dbReference type="SAM" id="MobiDB-lite"/>
    </source>
</evidence>
<proteinExistence type="predicted"/>
<protein>
    <submittedName>
        <fullName evidence="7">Possible transmembrane protein</fullName>
    </submittedName>
</protein>
<evidence type="ECO:0000256" key="1">
    <source>
        <dbReference type="PROSITE-ProRule" id="PRU00339"/>
    </source>
</evidence>
<feature type="compositionally biased region" description="Basic and acidic residues" evidence="3">
    <location>
        <begin position="1015"/>
        <end position="1029"/>
    </location>
</feature>
<dbReference type="InParanoid" id="Q0F2X0"/>
<feature type="repeat" description="TPR" evidence="1">
    <location>
        <begin position="560"/>
        <end position="593"/>
    </location>
</feature>
<reference evidence="7 8" key="1">
    <citation type="submission" date="2006-09" db="EMBL/GenBank/DDBJ databases">
        <authorList>
            <person name="Emerson D."/>
            <person name="Ferriera S."/>
            <person name="Johnson J."/>
            <person name="Kravitz S."/>
            <person name="Halpern A."/>
            <person name="Remington K."/>
            <person name="Beeson K."/>
            <person name="Tran B."/>
            <person name="Rogers Y.-H."/>
            <person name="Friedman R."/>
            <person name="Venter J.C."/>
        </authorList>
    </citation>
    <scope>NUCLEOTIDE SEQUENCE [LARGE SCALE GENOMIC DNA]</scope>
    <source>
        <strain evidence="7 8">PV-1</strain>
    </source>
</reference>
<evidence type="ECO:0000259" key="6">
    <source>
        <dbReference type="Pfam" id="PF25800"/>
    </source>
</evidence>
<dbReference type="OrthoDB" id="5294964at2"/>
<dbReference type="InterPro" id="IPR019734">
    <property type="entry name" value="TPR_rpt"/>
</dbReference>
<feature type="compositionally biased region" description="Polar residues" evidence="3">
    <location>
        <begin position="773"/>
        <end position="793"/>
    </location>
</feature>